<dbReference type="Proteomes" id="UP000094291">
    <property type="component" value="Unassembled WGS sequence"/>
</dbReference>
<dbReference type="RefSeq" id="WP_068999054.1">
    <property type="nucleotide sequence ID" value="NZ_MDTQ01000001.1"/>
</dbReference>
<dbReference type="PANTHER" id="PTHR43300:SF7">
    <property type="entry name" value="UDP-N-ACETYLBACILLOSAMINE N-ACETYLTRANSFERASE"/>
    <property type="match status" value="1"/>
</dbReference>
<dbReference type="InterPro" id="IPR050179">
    <property type="entry name" value="Trans_hexapeptide_repeat"/>
</dbReference>
<evidence type="ECO:0000256" key="5">
    <source>
        <dbReference type="PIRSR" id="PIRSR620019-1"/>
    </source>
</evidence>
<keyword evidence="9" id="KW-1185">Reference proteome</keyword>
<dbReference type="PROSITE" id="PS00101">
    <property type="entry name" value="HEXAPEP_TRANSFERASES"/>
    <property type="match status" value="1"/>
</dbReference>
<reference evidence="8 9" key="1">
    <citation type="submission" date="2016-08" db="EMBL/GenBank/DDBJ databases">
        <authorList>
            <person name="Seilhamer J.J."/>
        </authorList>
    </citation>
    <scope>NUCLEOTIDE SEQUENCE [LARGE SCALE GENOMIC DNA]</scope>
    <source>
        <strain evidence="8 9">PH27A</strain>
    </source>
</reference>
<dbReference type="Pfam" id="PF00132">
    <property type="entry name" value="Hexapep"/>
    <property type="match status" value="1"/>
</dbReference>
<comment type="caution">
    <text evidence="8">The sequence shown here is derived from an EMBL/GenBank/DDBJ whole genome shotgun (WGS) entry which is preliminary data.</text>
</comment>
<feature type="active site" description="Proton acceptor" evidence="5">
    <location>
        <position position="143"/>
    </location>
</feature>
<keyword evidence="2" id="KW-0808">Transferase</keyword>
<evidence type="ECO:0000256" key="6">
    <source>
        <dbReference type="PIRSR" id="PIRSR620019-2"/>
    </source>
</evidence>
<protein>
    <recommendedName>
        <fullName evidence="7">PglD N-terminal domain-containing protein</fullName>
    </recommendedName>
</protein>
<proteinExistence type="inferred from homology"/>
<evidence type="ECO:0000259" key="7">
    <source>
        <dbReference type="Pfam" id="PF17836"/>
    </source>
</evidence>
<evidence type="ECO:0000256" key="3">
    <source>
        <dbReference type="ARBA" id="ARBA00022737"/>
    </source>
</evidence>
<dbReference type="GO" id="GO:0016746">
    <property type="term" value="F:acyltransferase activity"/>
    <property type="evidence" value="ECO:0007669"/>
    <property type="project" value="UniProtKB-KW"/>
</dbReference>
<evidence type="ECO:0000313" key="8">
    <source>
        <dbReference type="EMBL" id="ODC04163.1"/>
    </source>
</evidence>
<dbReference type="SUPFAM" id="SSF51161">
    <property type="entry name" value="Trimeric LpxA-like enzymes"/>
    <property type="match status" value="1"/>
</dbReference>
<keyword evidence="4" id="KW-0012">Acyltransferase</keyword>
<evidence type="ECO:0000313" key="9">
    <source>
        <dbReference type="Proteomes" id="UP000094291"/>
    </source>
</evidence>
<gene>
    <name evidence="8" type="ORF">BFW38_12135</name>
</gene>
<comment type="similarity">
    <text evidence="1">Belongs to the transferase hexapeptide repeat family.</text>
</comment>
<feature type="domain" description="PglD N-terminal" evidence="7">
    <location>
        <begin position="8"/>
        <end position="87"/>
    </location>
</feature>
<dbReference type="CDD" id="cd03360">
    <property type="entry name" value="LbH_AT_putative"/>
    <property type="match status" value="1"/>
</dbReference>
<dbReference type="PANTHER" id="PTHR43300">
    <property type="entry name" value="ACETYLTRANSFERASE"/>
    <property type="match status" value="1"/>
</dbReference>
<feature type="binding site" evidence="6">
    <location>
        <position position="152"/>
    </location>
    <ligand>
        <name>acetyl-CoA</name>
        <dbReference type="ChEBI" id="CHEBI:57288"/>
    </ligand>
</feature>
<evidence type="ECO:0000256" key="4">
    <source>
        <dbReference type="ARBA" id="ARBA00023315"/>
    </source>
</evidence>
<dbReference type="InterPro" id="IPR018357">
    <property type="entry name" value="Hexapep_transf_CS"/>
</dbReference>
<feature type="binding site" evidence="6">
    <location>
        <position position="73"/>
    </location>
    <ligand>
        <name>substrate</name>
    </ligand>
</feature>
<dbReference type="InterPro" id="IPR001451">
    <property type="entry name" value="Hexapep"/>
</dbReference>
<dbReference type="Gene3D" id="3.40.50.20">
    <property type="match status" value="1"/>
</dbReference>
<evidence type="ECO:0000256" key="2">
    <source>
        <dbReference type="ARBA" id="ARBA00022679"/>
    </source>
</evidence>
<dbReference type="NCBIfam" id="TIGR03570">
    <property type="entry name" value="NeuD_NnaD"/>
    <property type="match status" value="1"/>
</dbReference>
<keyword evidence="3" id="KW-0677">Repeat</keyword>
<dbReference type="EMBL" id="MDTQ01000001">
    <property type="protein sequence ID" value="ODC04163.1"/>
    <property type="molecule type" value="Genomic_DNA"/>
</dbReference>
<dbReference type="STRING" id="197479.BFW38_12135"/>
<accession>A0A1E2VB67</accession>
<sequence>MNLNEETLILIGAGGHAKVIIDTLKDQNININGIVDPKLSKTQSFWRNIEVLGDDHWLMRQSPEKTKLINGVGSLPGHTIRENIFNRFKSSGFEFISVIHSSAIIGSGVVIEEGCHIMAGAIIQADCNIGENTIINTGAQIDHDCKIGNNVHIAPGAILSGSITVGDQSHIGCGATLIQGIEIGRQSIVAAGTTVVKSISSNSKIIAPKPHIIKQ</sequence>
<evidence type="ECO:0000256" key="1">
    <source>
        <dbReference type="ARBA" id="ARBA00007274"/>
    </source>
</evidence>
<feature type="site" description="Increases basicity of active site His" evidence="5">
    <location>
        <position position="144"/>
    </location>
</feature>
<dbReference type="InterPro" id="IPR020019">
    <property type="entry name" value="AcTrfase_PglD-like"/>
</dbReference>
<dbReference type="Pfam" id="PF14602">
    <property type="entry name" value="Hexapep_2"/>
    <property type="match status" value="2"/>
</dbReference>
<dbReference type="Pfam" id="PF17836">
    <property type="entry name" value="PglD_N"/>
    <property type="match status" value="1"/>
</dbReference>
<dbReference type="InterPro" id="IPR041561">
    <property type="entry name" value="PglD_N"/>
</dbReference>
<name>A0A1E2VB67_9GAMM</name>
<dbReference type="AlphaFoldDB" id="A0A1E2VB67"/>
<dbReference type="Gene3D" id="2.160.10.10">
    <property type="entry name" value="Hexapeptide repeat proteins"/>
    <property type="match status" value="1"/>
</dbReference>
<dbReference type="InterPro" id="IPR011004">
    <property type="entry name" value="Trimer_LpxA-like_sf"/>
</dbReference>
<organism evidence="8 9">
    <name type="scientific">Terasakiispira papahanaumokuakeensis</name>
    <dbReference type="NCBI Taxonomy" id="197479"/>
    <lineage>
        <taxon>Bacteria</taxon>
        <taxon>Pseudomonadati</taxon>
        <taxon>Pseudomonadota</taxon>
        <taxon>Gammaproteobacteria</taxon>
        <taxon>Oceanospirillales</taxon>
        <taxon>Terasakiispira</taxon>
    </lineage>
</organism>